<sequence length="151" mass="16652">MLPARGPHSKSPGPGEPVVNTVCLLNPPHHLFWFQTLVFLWGQSPPCSPCSCFGSNGPQCSDMKHVTSACTIPYPGHRESFKAGPETQPGPVRRSCKTWLSWHSLYKTLHLLEPSWDSKPYSGSGLAVCLLTSEDLKGFFDPVRFHHVVAV</sequence>
<proteinExistence type="predicted"/>
<gene>
    <name evidence="1" type="ORF">mMyoMyo1_008861</name>
</gene>
<dbReference type="AlphaFoldDB" id="A0A7J7U5B7"/>
<keyword evidence="2" id="KW-1185">Reference proteome</keyword>
<reference evidence="1 2" key="1">
    <citation type="journal article" date="2020" name="Nature">
        <title>Six reference-quality genomes reveal evolution of bat adaptations.</title>
        <authorList>
            <person name="Jebb D."/>
            <person name="Huang Z."/>
            <person name="Pippel M."/>
            <person name="Hughes G.M."/>
            <person name="Lavrichenko K."/>
            <person name="Devanna P."/>
            <person name="Winkler S."/>
            <person name="Jermiin L.S."/>
            <person name="Skirmuntt E.C."/>
            <person name="Katzourakis A."/>
            <person name="Burkitt-Gray L."/>
            <person name="Ray D.A."/>
            <person name="Sullivan K.A.M."/>
            <person name="Roscito J.G."/>
            <person name="Kirilenko B.M."/>
            <person name="Davalos L.M."/>
            <person name="Corthals A.P."/>
            <person name="Power M.L."/>
            <person name="Jones G."/>
            <person name="Ransome R.D."/>
            <person name="Dechmann D.K.N."/>
            <person name="Locatelli A.G."/>
            <person name="Puechmaille S.J."/>
            <person name="Fedrigo O."/>
            <person name="Jarvis E.D."/>
            <person name="Hiller M."/>
            <person name="Vernes S.C."/>
            <person name="Myers E.W."/>
            <person name="Teeling E.C."/>
        </authorList>
    </citation>
    <scope>NUCLEOTIDE SEQUENCE [LARGE SCALE GENOMIC DNA]</scope>
    <source>
        <strain evidence="1">MMyoMyo1</strain>
        <tissue evidence="1">Flight muscle</tissue>
    </source>
</reference>
<dbReference type="EMBL" id="JABWUV010000014">
    <property type="protein sequence ID" value="KAF6308083.1"/>
    <property type="molecule type" value="Genomic_DNA"/>
</dbReference>
<comment type="caution">
    <text evidence="1">The sequence shown here is derived from an EMBL/GenBank/DDBJ whole genome shotgun (WGS) entry which is preliminary data.</text>
</comment>
<dbReference type="Proteomes" id="UP000527355">
    <property type="component" value="Unassembled WGS sequence"/>
</dbReference>
<evidence type="ECO:0000313" key="1">
    <source>
        <dbReference type="EMBL" id="KAF6308083.1"/>
    </source>
</evidence>
<name>A0A7J7U5B7_MYOMY</name>
<organism evidence="1 2">
    <name type="scientific">Myotis myotis</name>
    <name type="common">Greater mouse-eared bat</name>
    <name type="synonym">Vespertilio myotis</name>
    <dbReference type="NCBI Taxonomy" id="51298"/>
    <lineage>
        <taxon>Eukaryota</taxon>
        <taxon>Metazoa</taxon>
        <taxon>Chordata</taxon>
        <taxon>Craniata</taxon>
        <taxon>Vertebrata</taxon>
        <taxon>Euteleostomi</taxon>
        <taxon>Mammalia</taxon>
        <taxon>Eutheria</taxon>
        <taxon>Laurasiatheria</taxon>
        <taxon>Chiroptera</taxon>
        <taxon>Yangochiroptera</taxon>
        <taxon>Vespertilionidae</taxon>
        <taxon>Myotis</taxon>
    </lineage>
</organism>
<protein>
    <submittedName>
        <fullName evidence="1">Uncharacterized protein</fullName>
    </submittedName>
</protein>
<accession>A0A7J7U5B7</accession>
<evidence type="ECO:0000313" key="2">
    <source>
        <dbReference type="Proteomes" id="UP000527355"/>
    </source>
</evidence>